<sequence>MNFKNFYVKIEFENEGNLNELILKFIGTQNNRAFFYPISSIFKNSYSSLLIKSIKLSSSSSKNSIELDISQILYPNLEIRTDYKIFDKNLKWNFIFEIIKNENMMIFSPLRFDIELNYLCNYLKKIEDYEDKWSHYSYEDNTVAQCSLGSIFRFYYLSKKIFRNGIFRNGIFCNGIFNKKFQSKIHVNIDEKKK</sequence>
<dbReference type="HOGENOM" id="CLU_121081_0_0_1"/>
<evidence type="ECO:0000313" key="1">
    <source>
        <dbReference type="EMBL" id="EXX73286.1"/>
    </source>
</evidence>
<proteinExistence type="predicted"/>
<name>A0A015LKT6_RHIIW</name>
<organism evidence="1 2">
    <name type="scientific">Rhizophagus irregularis (strain DAOM 197198w)</name>
    <name type="common">Glomus intraradices</name>
    <dbReference type="NCBI Taxonomy" id="1432141"/>
    <lineage>
        <taxon>Eukaryota</taxon>
        <taxon>Fungi</taxon>
        <taxon>Fungi incertae sedis</taxon>
        <taxon>Mucoromycota</taxon>
        <taxon>Glomeromycotina</taxon>
        <taxon>Glomeromycetes</taxon>
        <taxon>Glomerales</taxon>
        <taxon>Glomeraceae</taxon>
        <taxon>Rhizophagus</taxon>
    </lineage>
</organism>
<accession>A0A015LKT6</accession>
<reference evidence="1 2" key="1">
    <citation type="submission" date="2014-02" db="EMBL/GenBank/DDBJ databases">
        <title>Single nucleus genome sequencing reveals high similarity among nuclei of an endomycorrhizal fungus.</title>
        <authorList>
            <person name="Lin K."/>
            <person name="Geurts R."/>
            <person name="Zhang Z."/>
            <person name="Limpens E."/>
            <person name="Saunders D.G."/>
            <person name="Mu D."/>
            <person name="Pang E."/>
            <person name="Cao H."/>
            <person name="Cha H."/>
            <person name="Lin T."/>
            <person name="Zhou Q."/>
            <person name="Shang Y."/>
            <person name="Li Y."/>
            <person name="Ivanov S."/>
            <person name="Sharma T."/>
            <person name="Velzen R.V."/>
            <person name="Ruijter N.D."/>
            <person name="Aanen D.K."/>
            <person name="Win J."/>
            <person name="Kamoun S."/>
            <person name="Bisseling T."/>
            <person name="Huang S."/>
        </authorList>
    </citation>
    <scope>NUCLEOTIDE SEQUENCE [LARGE SCALE GENOMIC DNA]</scope>
    <source>
        <strain evidence="2">DAOM197198w</strain>
    </source>
</reference>
<dbReference type="EMBL" id="JEMT01014764">
    <property type="protein sequence ID" value="EXX73286.1"/>
    <property type="molecule type" value="Genomic_DNA"/>
</dbReference>
<comment type="caution">
    <text evidence="1">The sequence shown here is derived from an EMBL/GenBank/DDBJ whole genome shotgun (WGS) entry which is preliminary data.</text>
</comment>
<dbReference type="AlphaFoldDB" id="A0A015LKT6"/>
<gene>
    <name evidence="1" type="ORF">RirG_061490</name>
</gene>
<protein>
    <submittedName>
        <fullName evidence="1">Uncharacterized protein</fullName>
    </submittedName>
</protein>
<dbReference type="Proteomes" id="UP000022910">
    <property type="component" value="Unassembled WGS sequence"/>
</dbReference>
<evidence type="ECO:0000313" key="2">
    <source>
        <dbReference type="Proteomes" id="UP000022910"/>
    </source>
</evidence>
<keyword evidence="2" id="KW-1185">Reference proteome</keyword>
<dbReference type="OrthoDB" id="2360287at2759"/>